<comment type="caution">
    <text evidence="2">The sequence shown here is derived from an EMBL/GenBank/DDBJ whole genome shotgun (WGS) entry which is preliminary data.</text>
</comment>
<evidence type="ECO:0000256" key="1">
    <source>
        <dbReference type="SAM" id="SignalP"/>
    </source>
</evidence>
<evidence type="ECO:0000313" key="2">
    <source>
        <dbReference type="EMBL" id="KAK0395933.1"/>
    </source>
</evidence>
<keyword evidence="3" id="KW-1185">Reference proteome</keyword>
<evidence type="ECO:0000313" key="3">
    <source>
        <dbReference type="Proteomes" id="UP001175271"/>
    </source>
</evidence>
<organism evidence="2 3">
    <name type="scientific">Steinernema hermaphroditum</name>
    <dbReference type="NCBI Taxonomy" id="289476"/>
    <lineage>
        <taxon>Eukaryota</taxon>
        <taxon>Metazoa</taxon>
        <taxon>Ecdysozoa</taxon>
        <taxon>Nematoda</taxon>
        <taxon>Chromadorea</taxon>
        <taxon>Rhabditida</taxon>
        <taxon>Tylenchina</taxon>
        <taxon>Panagrolaimomorpha</taxon>
        <taxon>Strongyloidoidea</taxon>
        <taxon>Steinernematidae</taxon>
        <taxon>Steinernema</taxon>
    </lineage>
</organism>
<proteinExistence type="predicted"/>
<keyword evidence="1" id="KW-0732">Signal</keyword>
<protein>
    <submittedName>
        <fullName evidence="2">Uncharacterized protein</fullName>
    </submittedName>
</protein>
<dbReference type="EMBL" id="JAUCMV010000005">
    <property type="protein sequence ID" value="KAK0395933.1"/>
    <property type="molecule type" value="Genomic_DNA"/>
</dbReference>
<accession>A0AA39GYI9</accession>
<name>A0AA39GYI9_9BILA</name>
<dbReference type="AlphaFoldDB" id="A0AA39GYI9"/>
<gene>
    <name evidence="2" type="ORF">QR680_001495</name>
</gene>
<sequence>MARRVVLILWMPLLLFAILTYLPISLCSHAWDHVYPDPDPIYVDLHDNMTFHSNETKLYFRTETFHLNSSKFLEFHYRVKGKRTRLYVYTCRLSPGGKCMFNKYRDTEGHMHCHYLTPWMRSNDEYAFFFHFERRPRSFRDEARRLRYLRRVRRQKSFPVVGEVELHGLKPRREICRADL</sequence>
<feature type="signal peptide" evidence="1">
    <location>
        <begin position="1"/>
        <end position="27"/>
    </location>
</feature>
<reference evidence="2" key="1">
    <citation type="submission" date="2023-06" db="EMBL/GenBank/DDBJ databases">
        <title>Genomic analysis of the entomopathogenic nematode Steinernema hermaphroditum.</title>
        <authorList>
            <person name="Schwarz E.M."/>
            <person name="Heppert J.K."/>
            <person name="Baniya A."/>
            <person name="Schwartz H.T."/>
            <person name="Tan C.-H."/>
            <person name="Antoshechkin I."/>
            <person name="Sternberg P.W."/>
            <person name="Goodrich-Blair H."/>
            <person name="Dillman A.R."/>
        </authorList>
    </citation>
    <scope>NUCLEOTIDE SEQUENCE</scope>
    <source>
        <strain evidence="2">PS9179</strain>
        <tissue evidence="2">Whole animal</tissue>
    </source>
</reference>
<feature type="chain" id="PRO_5041407591" evidence="1">
    <location>
        <begin position="28"/>
        <end position="180"/>
    </location>
</feature>
<dbReference type="Proteomes" id="UP001175271">
    <property type="component" value="Unassembled WGS sequence"/>
</dbReference>